<sequence length="106" mass="12264">MASQLQLDFEVVRIAIISVPTNVRYLCESTGARKCNRSIIINSLLINHMMDLDLKKFGRGPRELGGSVDLLDHYKLRKHLDFLCRGHYHPLYGRHNTLGMWWGTLK</sequence>
<evidence type="ECO:0000313" key="2">
    <source>
        <dbReference type="Proteomes" id="UP001291623"/>
    </source>
</evidence>
<name>A0AAE1VNK0_9SOLA</name>
<dbReference type="EMBL" id="JAVYJV010000007">
    <property type="protein sequence ID" value="KAK4366460.1"/>
    <property type="molecule type" value="Genomic_DNA"/>
</dbReference>
<reference evidence="1" key="1">
    <citation type="submission" date="2023-12" db="EMBL/GenBank/DDBJ databases">
        <title>Genome assembly of Anisodus tanguticus.</title>
        <authorList>
            <person name="Wang Y.-J."/>
        </authorList>
    </citation>
    <scope>NUCLEOTIDE SEQUENCE</scope>
    <source>
        <strain evidence="1">KB-2021</strain>
        <tissue evidence="1">Leaf</tissue>
    </source>
</reference>
<accession>A0AAE1VNK0</accession>
<dbReference type="AlphaFoldDB" id="A0AAE1VNK0"/>
<organism evidence="1 2">
    <name type="scientific">Anisodus tanguticus</name>
    <dbReference type="NCBI Taxonomy" id="243964"/>
    <lineage>
        <taxon>Eukaryota</taxon>
        <taxon>Viridiplantae</taxon>
        <taxon>Streptophyta</taxon>
        <taxon>Embryophyta</taxon>
        <taxon>Tracheophyta</taxon>
        <taxon>Spermatophyta</taxon>
        <taxon>Magnoliopsida</taxon>
        <taxon>eudicotyledons</taxon>
        <taxon>Gunneridae</taxon>
        <taxon>Pentapetalae</taxon>
        <taxon>asterids</taxon>
        <taxon>lamiids</taxon>
        <taxon>Solanales</taxon>
        <taxon>Solanaceae</taxon>
        <taxon>Solanoideae</taxon>
        <taxon>Hyoscyameae</taxon>
        <taxon>Anisodus</taxon>
    </lineage>
</organism>
<keyword evidence="2" id="KW-1185">Reference proteome</keyword>
<proteinExistence type="predicted"/>
<dbReference type="Proteomes" id="UP001291623">
    <property type="component" value="Unassembled WGS sequence"/>
</dbReference>
<gene>
    <name evidence="1" type="ORF">RND71_014340</name>
</gene>
<comment type="caution">
    <text evidence="1">The sequence shown here is derived from an EMBL/GenBank/DDBJ whole genome shotgun (WGS) entry which is preliminary data.</text>
</comment>
<evidence type="ECO:0000313" key="1">
    <source>
        <dbReference type="EMBL" id="KAK4366460.1"/>
    </source>
</evidence>
<protein>
    <submittedName>
        <fullName evidence="1">Uncharacterized protein</fullName>
    </submittedName>
</protein>